<evidence type="ECO:0000313" key="2">
    <source>
        <dbReference type="Proteomes" id="UP000198820"/>
    </source>
</evidence>
<dbReference type="EMBL" id="FNQF01000005">
    <property type="protein sequence ID" value="SEA35111.1"/>
    <property type="molecule type" value="Genomic_DNA"/>
</dbReference>
<dbReference type="Proteomes" id="UP000198820">
    <property type="component" value="Unassembled WGS sequence"/>
</dbReference>
<dbReference type="PROSITE" id="PS51257">
    <property type="entry name" value="PROKAR_LIPOPROTEIN"/>
    <property type="match status" value="1"/>
</dbReference>
<dbReference type="AlphaFoldDB" id="A0A1H4AH90"/>
<gene>
    <name evidence="1" type="ORF">SAMN05421540_10530</name>
</gene>
<protein>
    <submittedName>
        <fullName evidence="1">Uncharacterized protein</fullName>
    </submittedName>
</protein>
<keyword evidence="2" id="KW-1185">Reference proteome</keyword>
<name>A0A1H4AH90_9FLAO</name>
<evidence type="ECO:0000313" key="1">
    <source>
        <dbReference type="EMBL" id="SEA35111.1"/>
    </source>
</evidence>
<sequence length="204" mass="22003">MKALKNQFKTILFLLIVGAISVGCSSDDDIGDNGGEPSINEGNASAVINVDNQIIEFSSETDNSFATITQFEIEGNEIDKLTIIMADDNSGLMIAVEVAPAPNSPMNYDLSNVGFGQDYMLTATVLLDGENSSETDIYGVGSYSQDGELTQSQGLFKITSITNTTIKGTFNMTLYNSYSPNDDFNTKELTVTEGEFELPIVDIN</sequence>
<accession>A0A1H4AH90</accession>
<proteinExistence type="predicted"/>
<reference evidence="1 2" key="1">
    <citation type="submission" date="2016-10" db="EMBL/GenBank/DDBJ databases">
        <authorList>
            <person name="de Groot N.N."/>
        </authorList>
    </citation>
    <scope>NUCLEOTIDE SEQUENCE [LARGE SCALE GENOMIC DNA]</scope>
    <source>
        <strain evidence="1 2">DSM 23581</strain>
    </source>
</reference>
<dbReference type="STRING" id="908615.SAMN05421540_10530"/>
<organism evidence="1 2">
    <name type="scientific">Psychroflexus halocasei</name>
    <dbReference type="NCBI Taxonomy" id="908615"/>
    <lineage>
        <taxon>Bacteria</taxon>
        <taxon>Pseudomonadati</taxon>
        <taxon>Bacteroidota</taxon>
        <taxon>Flavobacteriia</taxon>
        <taxon>Flavobacteriales</taxon>
        <taxon>Flavobacteriaceae</taxon>
        <taxon>Psychroflexus</taxon>
    </lineage>
</organism>
<dbReference type="RefSeq" id="WP_093243583.1">
    <property type="nucleotide sequence ID" value="NZ_FNQF01000005.1"/>
</dbReference>